<accession>A0ABR9AN46</accession>
<protein>
    <recommendedName>
        <fullName evidence="2">DUF5675 domain-containing protein</fullName>
    </recommendedName>
</protein>
<name>A0ABR9AN46_9BACT</name>
<sequence length="265" mass="30143">MKRFIGLLTIALVIVIVLIFVTNPELLNKVWLYIIGFIGYIVMLGEKGVSVVKKAFGSDKIPPDNLSQNISNEQGVRELSLTELEKKVAEVATRLNNDPIEGKALGNGTVTILRYLDDGESTLGLLFLRNQFFAYTLEDTFRAEKIHGKTRIPEGFYSVDFLKEQTPKTLAYRNSRPWFDYHLEIKNVPNFSNIYIHVGNTHEDTKGCILIADGVNASTSKSVAMSRQAYERFYKKISSLLKSNEKVNIQIYDEDWFEKSKMTTI</sequence>
<evidence type="ECO:0000313" key="4">
    <source>
        <dbReference type="Proteomes" id="UP000647133"/>
    </source>
</evidence>
<keyword evidence="1" id="KW-1133">Transmembrane helix</keyword>
<organism evidence="3 4">
    <name type="scientific">Echinicola arenosa</name>
    <dbReference type="NCBI Taxonomy" id="2774144"/>
    <lineage>
        <taxon>Bacteria</taxon>
        <taxon>Pseudomonadati</taxon>
        <taxon>Bacteroidota</taxon>
        <taxon>Cytophagia</taxon>
        <taxon>Cytophagales</taxon>
        <taxon>Cyclobacteriaceae</taxon>
        <taxon>Echinicola</taxon>
    </lineage>
</organism>
<keyword evidence="1" id="KW-0812">Transmembrane</keyword>
<feature type="transmembrane region" description="Helical" evidence="1">
    <location>
        <begin position="7"/>
        <end position="24"/>
    </location>
</feature>
<dbReference type="EMBL" id="JACYTQ010000003">
    <property type="protein sequence ID" value="MBD8489034.1"/>
    <property type="molecule type" value="Genomic_DNA"/>
</dbReference>
<evidence type="ECO:0000313" key="3">
    <source>
        <dbReference type="EMBL" id="MBD8489034.1"/>
    </source>
</evidence>
<feature type="domain" description="DUF5675" evidence="2">
    <location>
        <begin position="111"/>
        <end position="238"/>
    </location>
</feature>
<keyword evidence="1" id="KW-0472">Membrane</keyword>
<comment type="caution">
    <text evidence="3">The sequence shown here is derived from an EMBL/GenBank/DDBJ whole genome shotgun (WGS) entry which is preliminary data.</text>
</comment>
<reference evidence="3 4" key="1">
    <citation type="submission" date="2020-09" db="EMBL/GenBank/DDBJ databases">
        <title>Echinicola sp. CAU 1574 isolated from sand of Sido Beach.</title>
        <authorList>
            <person name="Kim W."/>
        </authorList>
    </citation>
    <scope>NUCLEOTIDE SEQUENCE [LARGE SCALE GENOMIC DNA]</scope>
    <source>
        <strain evidence="3 4">CAU 1574</strain>
    </source>
</reference>
<dbReference type="RefSeq" id="WP_192009925.1">
    <property type="nucleotide sequence ID" value="NZ_JACYTQ010000003.1"/>
</dbReference>
<gene>
    <name evidence="3" type="ORF">IFO69_09780</name>
</gene>
<dbReference type="Proteomes" id="UP000647133">
    <property type="component" value="Unassembled WGS sequence"/>
</dbReference>
<keyword evidence="4" id="KW-1185">Reference proteome</keyword>
<evidence type="ECO:0000259" key="2">
    <source>
        <dbReference type="Pfam" id="PF18925"/>
    </source>
</evidence>
<dbReference type="InterPro" id="IPR043732">
    <property type="entry name" value="DUF5675"/>
</dbReference>
<dbReference type="Pfam" id="PF18925">
    <property type="entry name" value="DUF5675"/>
    <property type="match status" value="1"/>
</dbReference>
<evidence type="ECO:0000256" key="1">
    <source>
        <dbReference type="SAM" id="Phobius"/>
    </source>
</evidence>
<feature type="transmembrane region" description="Helical" evidence="1">
    <location>
        <begin position="30"/>
        <end position="46"/>
    </location>
</feature>
<proteinExistence type="predicted"/>